<dbReference type="InterPro" id="IPR027417">
    <property type="entry name" value="P-loop_NTPase"/>
</dbReference>
<keyword evidence="1" id="KW-0677">Repeat</keyword>
<dbReference type="Gene3D" id="1.25.40.10">
    <property type="entry name" value="Tetratricopeptide repeat domain"/>
    <property type="match status" value="5"/>
</dbReference>
<evidence type="ECO:0000256" key="2">
    <source>
        <dbReference type="ARBA" id="ARBA00022803"/>
    </source>
</evidence>
<feature type="repeat" description="TPR" evidence="3">
    <location>
        <begin position="955"/>
        <end position="988"/>
    </location>
</feature>
<feature type="repeat" description="TPR" evidence="3">
    <location>
        <begin position="683"/>
        <end position="716"/>
    </location>
</feature>
<feature type="repeat" description="TPR" evidence="3">
    <location>
        <begin position="887"/>
        <end position="920"/>
    </location>
</feature>
<keyword evidence="2 3" id="KW-0802">TPR repeat</keyword>
<dbReference type="SUPFAM" id="SSF48452">
    <property type="entry name" value="TPR-like"/>
    <property type="match status" value="2"/>
</dbReference>
<dbReference type="InterPro" id="IPR050498">
    <property type="entry name" value="Ycf3"/>
</dbReference>
<organism evidence="5">
    <name type="scientific">Streptomyces tabacisoli</name>
    <dbReference type="NCBI Taxonomy" id="3156398"/>
    <lineage>
        <taxon>Bacteria</taxon>
        <taxon>Bacillati</taxon>
        <taxon>Actinomycetota</taxon>
        <taxon>Actinomycetes</taxon>
        <taxon>Kitasatosporales</taxon>
        <taxon>Streptomycetaceae</taxon>
        <taxon>Streptomyces</taxon>
    </lineage>
</organism>
<dbReference type="AlphaFoldDB" id="A0AAU8IRY4"/>
<proteinExistence type="predicted"/>
<feature type="repeat" description="TPR" evidence="3">
    <location>
        <begin position="616"/>
        <end position="649"/>
    </location>
</feature>
<evidence type="ECO:0000256" key="4">
    <source>
        <dbReference type="SAM" id="MobiDB-lite"/>
    </source>
</evidence>
<feature type="repeat" description="TPR" evidence="3">
    <location>
        <begin position="853"/>
        <end position="886"/>
    </location>
</feature>
<protein>
    <submittedName>
        <fullName evidence="5">Tetratricopeptide repeat protein</fullName>
    </submittedName>
</protein>
<dbReference type="Pfam" id="PF13424">
    <property type="entry name" value="TPR_12"/>
    <property type="match status" value="1"/>
</dbReference>
<feature type="repeat" description="TPR" evidence="3">
    <location>
        <begin position="751"/>
        <end position="784"/>
    </location>
</feature>
<dbReference type="SUPFAM" id="SSF52540">
    <property type="entry name" value="P-loop containing nucleoside triphosphate hydrolases"/>
    <property type="match status" value="1"/>
</dbReference>
<evidence type="ECO:0000313" key="5">
    <source>
        <dbReference type="EMBL" id="XCJ70819.1"/>
    </source>
</evidence>
<dbReference type="InterPro" id="IPR013105">
    <property type="entry name" value="TPR_2"/>
</dbReference>
<name>A0AAU8IRY4_9ACTN</name>
<dbReference type="PANTHER" id="PTHR44858">
    <property type="entry name" value="TETRATRICOPEPTIDE REPEAT PROTEIN 6"/>
    <property type="match status" value="1"/>
</dbReference>
<feature type="repeat" description="TPR" evidence="3">
    <location>
        <begin position="921"/>
        <end position="954"/>
    </location>
</feature>
<dbReference type="Pfam" id="PF07719">
    <property type="entry name" value="TPR_2"/>
    <property type="match status" value="1"/>
</dbReference>
<feature type="repeat" description="TPR" evidence="3">
    <location>
        <begin position="785"/>
        <end position="818"/>
    </location>
</feature>
<accession>A0AAU8IRY4</accession>
<evidence type="ECO:0000256" key="1">
    <source>
        <dbReference type="ARBA" id="ARBA00022737"/>
    </source>
</evidence>
<dbReference type="Pfam" id="PF13432">
    <property type="entry name" value="TPR_16"/>
    <property type="match status" value="2"/>
</dbReference>
<gene>
    <name evidence="5" type="ORF">ABII15_12925</name>
</gene>
<dbReference type="KEGG" id="stac:ABII15_12925"/>
<dbReference type="SMART" id="SM00028">
    <property type="entry name" value="TPR"/>
    <property type="match status" value="14"/>
</dbReference>
<feature type="region of interest" description="Disordered" evidence="4">
    <location>
        <begin position="112"/>
        <end position="141"/>
    </location>
</feature>
<dbReference type="PROSITE" id="PS50005">
    <property type="entry name" value="TPR"/>
    <property type="match status" value="10"/>
</dbReference>
<sequence>MPSRQELIRRRRRTGLIGRQGEQAVFREALQQPPGEASQFLFHIHGPAGVGKSTLVRQLEAAARDAGALTAYLDESTADVVEALESVNAQFSQRGVDLKGFGKTLSTYRQRRHEAGASAEPAATTLESGGTGPGIPAQGPSPSSVIGSQLALAGLGTIPGVGPFTSVLDPNQVAAGADRFKALLSARLRNHEDVELVTAPLQVLTPVFLRGLTDAAERHRWVVLFFDTYEHTGPMLDTWLRDVLVSDRYGPLPANVLVVLAGQSRLDPPCWGDWLDLVTDLPLAVFTETEARQLLTEKGVTDEKVIEVVLGLSGGLPVLVSMLAEGRPSSVAEVGDPSGTAVERFLKWETNSVRRAAALACALPLEIDEDTYRSVVDEEAKEEFPWLRSRPFFIHRAGRGQYHDVVRSSMLRLQRQQSPSRWAEQHGRLAEVFRQRRVRLGLEDGPVFERWKDDQWRSFRLHETYHRLCAAPRTALPDALRELLDAQDHHGTTLRRWVQNLVQAGQDADAAAVREWGRDLLAALEEPLPGVAALTLLLSRADLDSRGRCLAYLLRSLAHLSHNDIDQALADCTTAIETEPLPRAFRFRGETYRRAGRLDEALADLDQAIEREPDVVWALRSRGQTQRVMGRYEGALADFDRAVALDPSGMHFAQRAETLRRADRLEQALADYNRALALDQGIVWAWEYRGLTLLHLKRYEEALSDFDHALAASPDHAWNVTVRAETRRRMGLFDGALADLDHALEIDPVNAWALAVRGKTHQSMERLDEALAEFDRALALDADYVWALSQRGQTFGLLDRHEEALADFGRALALRPDDAWALGQRGKSLRGLGRLPESLADLDRALALEPDNAWILRERGLTRQDLGRDDEALTDYDHAIALEPDHAWTLRQRGFVRQDLGRDDEALTDYDHAVALEPDHAWTLRQRGRARRLVQRYDEALADLDRAVALDPASTSAIANRGLVHRVSGRHEEALADYDRALALDPEDGWVFYEKAVALFALGRPEYEDCLRRAVELCSAAPAEGEAPSVPDTGNLVLAHCLATRWTEADEFLTVFLGLGPTPGDRRELSTVLETLRPVVPGSDDHLTALRRRLEDDH</sequence>
<evidence type="ECO:0000256" key="3">
    <source>
        <dbReference type="PROSITE-ProRule" id="PRU00339"/>
    </source>
</evidence>
<dbReference type="GO" id="GO:0009279">
    <property type="term" value="C:cell outer membrane"/>
    <property type="evidence" value="ECO:0007669"/>
    <property type="project" value="TreeGrafter"/>
</dbReference>
<reference evidence="5" key="1">
    <citation type="submission" date="2024-06" db="EMBL/GenBank/DDBJ databases">
        <title>Streptomyces sp. strain HUAS MG91 genome sequences.</title>
        <authorList>
            <person name="Mo P."/>
        </authorList>
    </citation>
    <scope>NUCLEOTIDE SEQUENCE</scope>
    <source>
        <strain evidence="5">HUAS MG91</strain>
    </source>
</reference>
<dbReference type="Pfam" id="PF00515">
    <property type="entry name" value="TPR_1"/>
    <property type="match status" value="1"/>
</dbReference>
<dbReference type="PROSITE" id="PS50293">
    <property type="entry name" value="TPR_REGION"/>
    <property type="match status" value="1"/>
</dbReference>
<dbReference type="InterPro" id="IPR019734">
    <property type="entry name" value="TPR_rpt"/>
</dbReference>
<dbReference type="RefSeq" id="WP_353942455.1">
    <property type="nucleotide sequence ID" value="NZ_CP159534.1"/>
</dbReference>
<feature type="repeat" description="TPR" evidence="3">
    <location>
        <begin position="582"/>
        <end position="615"/>
    </location>
</feature>
<dbReference type="GO" id="GO:0046813">
    <property type="term" value="P:receptor-mediated virion attachment to host cell"/>
    <property type="evidence" value="ECO:0007669"/>
    <property type="project" value="TreeGrafter"/>
</dbReference>
<feature type="repeat" description="TPR" evidence="3">
    <location>
        <begin position="819"/>
        <end position="852"/>
    </location>
</feature>
<dbReference type="EMBL" id="CP159534">
    <property type="protein sequence ID" value="XCJ70819.1"/>
    <property type="molecule type" value="Genomic_DNA"/>
</dbReference>
<dbReference type="PANTHER" id="PTHR44858:SF1">
    <property type="entry name" value="UDP-N-ACETYLGLUCOSAMINE--PEPTIDE N-ACETYLGLUCOSAMINYLTRANSFERASE SPINDLY-RELATED"/>
    <property type="match status" value="1"/>
</dbReference>
<dbReference type="InterPro" id="IPR011990">
    <property type="entry name" value="TPR-like_helical_dom_sf"/>
</dbReference>